<organism evidence="2 3">
    <name type="scientific">Duganella aceris</name>
    <dbReference type="NCBI Taxonomy" id="2703883"/>
    <lineage>
        <taxon>Bacteria</taxon>
        <taxon>Pseudomonadati</taxon>
        <taxon>Pseudomonadota</taxon>
        <taxon>Betaproteobacteria</taxon>
        <taxon>Burkholderiales</taxon>
        <taxon>Oxalobacteraceae</taxon>
        <taxon>Telluria group</taxon>
        <taxon>Duganella</taxon>
    </lineage>
</organism>
<dbReference type="Pfam" id="PF02517">
    <property type="entry name" value="Rce1-like"/>
    <property type="match status" value="1"/>
</dbReference>
<dbReference type="InterPro" id="IPR003675">
    <property type="entry name" value="Rce1/LyrA-like_dom"/>
</dbReference>
<keyword evidence="2" id="KW-0645">Protease</keyword>
<sequence length="106" mass="11320">MTELCGPRLLAPDAGAWLLLLLLSPLLEECVFRAGLQEWLMRRGAAAVPLSTIAFALLHLGSGWPHALAVAAPGLALALLYRRTRNWGWCALAHSAMNGFAISVCG</sequence>
<dbReference type="GO" id="GO:0008233">
    <property type="term" value="F:peptidase activity"/>
    <property type="evidence" value="ECO:0007669"/>
    <property type="project" value="UniProtKB-KW"/>
</dbReference>
<reference evidence="3" key="1">
    <citation type="submission" date="2023-07" db="EMBL/GenBank/DDBJ databases">
        <title>Duganella aceri sp. nov., isolated from tree sap.</title>
        <authorList>
            <person name="Kim I.S."/>
        </authorList>
    </citation>
    <scope>NUCLEOTIDE SEQUENCE [LARGE SCALE GENOMIC DNA]</scope>
    <source>
        <strain evidence="3">SAP-35</strain>
    </source>
</reference>
<proteinExistence type="predicted"/>
<gene>
    <name evidence="2" type="ORF">GW587_25435</name>
</gene>
<evidence type="ECO:0000313" key="2">
    <source>
        <dbReference type="EMBL" id="NGZ87591.1"/>
    </source>
</evidence>
<comment type="caution">
    <text evidence="2">The sequence shown here is derived from an EMBL/GenBank/DDBJ whole genome shotgun (WGS) entry which is preliminary data.</text>
</comment>
<protein>
    <submittedName>
        <fullName evidence="2">JDVT-CTERM system CAAX-type protease</fullName>
    </submittedName>
</protein>
<feature type="domain" description="CAAX prenyl protease 2/Lysostaphin resistance protein A-like" evidence="1">
    <location>
        <begin position="15"/>
        <end position="99"/>
    </location>
</feature>
<accession>A0ABX0FSH0</accession>
<evidence type="ECO:0000259" key="1">
    <source>
        <dbReference type="Pfam" id="PF02517"/>
    </source>
</evidence>
<keyword evidence="3" id="KW-1185">Reference proteome</keyword>
<dbReference type="NCBIfam" id="NF033192">
    <property type="entry name" value="JDVT-CAAX"/>
    <property type="match status" value="1"/>
</dbReference>
<evidence type="ECO:0000313" key="3">
    <source>
        <dbReference type="Proteomes" id="UP000666369"/>
    </source>
</evidence>
<keyword evidence="2" id="KW-0378">Hydrolase</keyword>
<dbReference type="EMBL" id="JAADJT010000013">
    <property type="protein sequence ID" value="NGZ87591.1"/>
    <property type="molecule type" value="Genomic_DNA"/>
</dbReference>
<dbReference type="Proteomes" id="UP000666369">
    <property type="component" value="Unassembled WGS sequence"/>
</dbReference>
<dbReference type="GO" id="GO:0006508">
    <property type="term" value="P:proteolysis"/>
    <property type="evidence" value="ECO:0007669"/>
    <property type="project" value="UniProtKB-KW"/>
</dbReference>
<name>A0ABX0FSH0_9BURK</name>